<name>A0ABN8FXV2_9BACL</name>
<feature type="transmembrane region" description="Helical" evidence="1">
    <location>
        <begin position="208"/>
        <end position="233"/>
    </location>
</feature>
<organism evidence="2 3">
    <name type="scientific">Paenibacillus auburnensis</name>
    <dbReference type="NCBI Taxonomy" id="2905649"/>
    <lineage>
        <taxon>Bacteria</taxon>
        <taxon>Bacillati</taxon>
        <taxon>Bacillota</taxon>
        <taxon>Bacilli</taxon>
        <taxon>Bacillales</taxon>
        <taxon>Paenibacillaceae</taxon>
        <taxon>Paenibacillus</taxon>
    </lineage>
</organism>
<evidence type="ECO:0000256" key="1">
    <source>
        <dbReference type="SAM" id="Phobius"/>
    </source>
</evidence>
<dbReference type="Pfam" id="PF14897">
    <property type="entry name" value="EpsG"/>
    <property type="match status" value="1"/>
</dbReference>
<comment type="caution">
    <text evidence="2">The sequence shown here is derived from an EMBL/GenBank/DDBJ whole genome shotgun (WGS) entry which is preliminary data.</text>
</comment>
<feature type="transmembrane region" description="Helical" evidence="1">
    <location>
        <begin position="306"/>
        <end position="322"/>
    </location>
</feature>
<dbReference type="RefSeq" id="WP_236331923.1">
    <property type="nucleotide sequence ID" value="NZ_CAKMMG010000001.1"/>
</dbReference>
<evidence type="ECO:0000313" key="2">
    <source>
        <dbReference type="EMBL" id="CAH1194597.1"/>
    </source>
</evidence>
<accession>A0ABN8FXV2</accession>
<dbReference type="EMBL" id="CAKMMG010000001">
    <property type="protein sequence ID" value="CAH1194597.1"/>
    <property type="molecule type" value="Genomic_DNA"/>
</dbReference>
<evidence type="ECO:0008006" key="4">
    <source>
        <dbReference type="Google" id="ProtNLM"/>
    </source>
</evidence>
<dbReference type="InterPro" id="IPR049458">
    <property type="entry name" value="EpsG-like"/>
</dbReference>
<keyword evidence="1" id="KW-0812">Transmembrane</keyword>
<feature type="transmembrane region" description="Helical" evidence="1">
    <location>
        <begin position="148"/>
        <end position="165"/>
    </location>
</feature>
<feature type="transmembrane region" description="Helical" evidence="1">
    <location>
        <begin position="99"/>
        <end position="116"/>
    </location>
</feature>
<keyword evidence="1" id="KW-0472">Membrane</keyword>
<feature type="transmembrane region" description="Helical" evidence="1">
    <location>
        <begin position="172"/>
        <end position="196"/>
    </location>
</feature>
<sequence>MVIPLVAAALLIPMTYSNKQSLLNSKYQANMLIWVMLLVVSINIIFRDFSYIDTGTYTYDFSSMTSYTLKETFLYNSTNEPLFVIVSWIVAHFTENPRIYLAVLWVVFIVPFYLSLNRMYKPWQVAVIIFSYLNFGFFYSYSSNVLRQGISIAFIILSLSYYLMGQKNKKPYVFLTVGCLFHWTGISAAVAVILLIKTNIKLRYLLGFWMLSALLYVTNLNAKLVAPFAGIIPKFDVYSSTSALQAYSNQTNRLDFLLFSAVWVAIGIVLYYFFYREDEYLRIIKAYIVLNSLFVLCGFLAFSDRIAAYSWFLIPLLIWHPIVKAKKYSWIMAAVVMILFLVVGFYTDTIKYLDPYKLFS</sequence>
<proteinExistence type="predicted"/>
<evidence type="ECO:0000313" key="3">
    <source>
        <dbReference type="Proteomes" id="UP000838324"/>
    </source>
</evidence>
<feature type="transmembrane region" description="Helical" evidence="1">
    <location>
        <begin position="27"/>
        <end position="46"/>
    </location>
</feature>
<feature type="transmembrane region" description="Helical" evidence="1">
    <location>
        <begin position="328"/>
        <end position="347"/>
    </location>
</feature>
<gene>
    <name evidence="2" type="ORF">PAECIP111892_01757</name>
</gene>
<reference evidence="2" key="1">
    <citation type="submission" date="2022-01" db="EMBL/GenBank/DDBJ databases">
        <authorList>
            <person name="Criscuolo A."/>
        </authorList>
    </citation>
    <scope>NUCLEOTIDE SEQUENCE</scope>
    <source>
        <strain evidence="2">CIP111892</strain>
    </source>
</reference>
<protein>
    <recommendedName>
        <fullName evidence="4">EpsG family protein</fullName>
    </recommendedName>
</protein>
<dbReference type="Proteomes" id="UP000838324">
    <property type="component" value="Unassembled WGS sequence"/>
</dbReference>
<feature type="transmembrane region" description="Helical" evidence="1">
    <location>
        <begin position="280"/>
        <end position="299"/>
    </location>
</feature>
<feature type="transmembrane region" description="Helical" evidence="1">
    <location>
        <begin position="254"/>
        <end position="274"/>
    </location>
</feature>
<keyword evidence="1" id="KW-1133">Transmembrane helix</keyword>
<keyword evidence="3" id="KW-1185">Reference proteome</keyword>
<feature type="transmembrane region" description="Helical" evidence="1">
    <location>
        <begin position="73"/>
        <end position="93"/>
    </location>
</feature>